<evidence type="ECO:0000256" key="1">
    <source>
        <dbReference type="SAM" id="Coils"/>
    </source>
</evidence>
<name>A0AAF5PS19_WUCBA</name>
<organism evidence="2 3">
    <name type="scientific">Wuchereria bancrofti</name>
    <dbReference type="NCBI Taxonomy" id="6293"/>
    <lineage>
        <taxon>Eukaryota</taxon>
        <taxon>Metazoa</taxon>
        <taxon>Ecdysozoa</taxon>
        <taxon>Nematoda</taxon>
        <taxon>Chromadorea</taxon>
        <taxon>Rhabditida</taxon>
        <taxon>Spirurina</taxon>
        <taxon>Spiruromorpha</taxon>
        <taxon>Filarioidea</taxon>
        <taxon>Onchocercidae</taxon>
        <taxon>Wuchereria</taxon>
    </lineage>
</organism>
<reference evidence="2" key="1">
    <citation type="submission" date="2015-03" db="EMBL/GenBank/DDBJ databases">
        <title>Wuchereria bancrofti Genome Sequencing Papua New Guinea Strain.</title>
        <authorList>
            <person name="Small S.T."/>
            <person name="Serre D."/>
            <person name="Zimmerman P.A."/>
        </authorList>
    </citation>
    <scope>NUCLEOTIDE SEQUENCE [LARGE SCALE GENOMIC DNA]</scope>
    <source>
        <strain evidence="2">pt0022</strain>
    </source>
</reference>
<sequence>MESTEAEVQGVNLPTVVDLKKSFALRATVSPRVLEDYLRNAACIINNLRARLERSELQAHEVIEVPGADLSHASLSPTQEQLEVFRELLEMKNCFLLVFDLLEREQEAELHQEMQEDESVPALVYDQMSSFLSDGGFDITSRAPAKVSERQLVERRQKIVTFPAHFSIVIPTMEKEECNGVLADPAAFQPPVVEGLPSQYRQLLVAPEIDRIGFGILKGWRIHARIMHRQNGFCQKCGHFIDMPHISSDEEIAAMMLLHSLEWYPKATKAVLGGRAVKRRRLELAGRNGKAQYYYIPPKKQIREVGESLWLFIVFLLIS</sequence>
<accession>A0AAF5PS19</accession>
<evidence type="ECO:0000313" key="3">
    <source>
        <dbReference type="WBParaSite" id="mrna-Wban_04743"/>
    </source>
</evidence>
<keyword evidence="1" id="KW-0175">Coiled coil</keyword>
<dbReference type="Proteomes" id="UP000093561">
    <property type="component" value="Unassembled WGS sequence"/>
</dbReference>
<protein>
    <submittedName>
        <fullName evidence="3">Uncharacterized protein</fullName>
    </submittedName>
</protein>
<feature type="coiled-coil region" evidence="1">
    <location>
        <begin position="38"/>
        <end position="65"/>
    </location>
</feature>
<dbReference type="AlphaFoldDB" id="A0AAF5PS19"/>
<evidence type="ECO:0000313" key="2">
    <source>
        <dbReference type="Proteomes" id="UP000093561"/>
    </source>
</evidence>
<reference evidence="3" key="3">
    <citation type="submission" date="2024-02" db="UniProtKB">
        <authorList>
            <consortium name="WormBaseParasite"/>
        </authorList>
    </citation>
    <scope>IDENTIFICATION</scope>
    <source>
        <strain evidence="3">pt0022</strain>
    </source>
</reference>
<proteinExistence type="predicted"/>
<dbReference type="WBParaSite" id="mrna-Wban_04743">
    <property type="protein sequence ID" value="mrna-Wban_04743"/>
    <property type="gene ID" value="Wban_04743"/>
</dbReference>
<reference evidence="2" key="2">
    <citation type="journal article" date="2016" name="Mol. Ecol.">
        <title>Population genomics of the filarial nematode parasite Wuchereria bancrofti from mosquitoes.</title>
        <authorList>
            <person name="Small S.T."/>
            <person name="Reimer L.J."/>
            <person name="Tisch D.J."/>
            <person name="King C.L."/>
            <person name="Christensen B.M."/>
            <person name="Siba P.M."/>
            <person name="Kazura J.W."/>
            <person name="Serre D."/>
            <person name="Zimmerman P.A."/>
        </authorList>
    </citation>
    <scope>NUCLEOTIDE SEQUENCE</scope>
    <source>
        <strain evidence="2">pt0022</strain>
    </source>
</reference>